<dbReference type="EMBL" id="KB740949">
    <property type="protein sequence ID" value="ENN77207.1"/>
    <property type="molecule type" value="Genomic_DNA"/>
</dbReference>
<dbReference type="KEGG" id="dpa:109537566"/>
<protein>
    <submittedName>
        <fullName evidence="6 7">Uncharacterized protein</fullName>
    </submittedName>
</protein>
<dbReference type="EnsemblMetazoa" id="XM_019904351.1">
    <property type="protein sequence ID" value="XP_019759910.1"/>
    <property type="gene ID" value="LOC109537566"/>
</dbReference>
<gene>
    <name evidence="7" type="primary">109537566</name>
    <name evidence="6" type="ORF">YQE_06344</name>
</gene>
<keyword evidence="8" id="KW-1185">Reference proteome</keyword>
<name>N6UEX5_DENPD</name>
<feature type="region of interest" description="Disordered" evidence="5">
    <location>
        <begin position="177"/>
        <end position="207"/>
    </location>
</feature>
<evidence type="ECO:0000256" key="2">
    <source>
        <dbReference type="ARBA" id="ARBA00022448"/>
    </source>
</evidence>
<dbReference type="InterPro" id="IPR036906">
    <property type="entry name" value="ATPase_V1_fsu_sf"/>
</dbReference>
<evidence type="ECO:0000313" key="8">
    <source>
        <dbReference type="Proteomes" id="UP000019118"/>
    </source>
</evidence>
<reference evidence="7" key="2">
    <citation type="submission" date="2024-08" db="UniProtKB">
        <authorList>
            <consortium name="EnsemblMetazoa"/>
        </authorList>
    </citation>
    <scope>IDENTIFICATION</scope>
</reference>
<proteinExistence type="inferred from homology"/>
<dbReference type="GO" id="GO:0046961">
    <property type="term" value="F:proton-transporting ATPase activity, rotational mechanism"/>
    <property type="evidence" value="ECO:0007669"/>
    <property type="project" value="InterPro"/>
</dbReference>
<dbReference type="PANTHER" id="PTHR13861">
    <property type="entry name" value="VACUOLAR ATP SYNTHASE SUBUNIT F"/>
    <property type="match status" value="1"/>
</dbReference>
<evidence type="ECO:0000313" key="7">
    <source>
        <dbReference type="EnsemblMetazoa" id="XP_019759910.1"/>
    </source>
</evidence>
<feature type="compositionally biased region" description="Low complexity" evidence="5">
    <location>
        <begin position="181"/>
        <end position="193"/>
    </location>
</feature>
<keyword evidence="3" id="KW-0375">Hydrogen ion transport</keyword>
<evidence type="ECO:0000256" key="4">
    <source>
        <dbReference type="ARBA" id="ARBA00023065"/>
    </source>
</evidence>
<dbReference type="HOGENOM" id="CLU_1241251_0_0_1"/>
<feature type="non-terminal residue" evidence="6">
    <location>
        <position position="1"/>
    </location>
</feature>
<dbReference type="GO" id="GO:0016020">
    <property type="term" value="C:membrane"/>
    <property type="evidence" value="ECO:0007669"/>
    <property type="project" value="TreeGrafter"/>
</dbReference>
<dbReference type="Proteomes" id="UP000019118">
    <property type="component" value="Unassembled WGS sequence"/>
</dbReference>
<accession>N6UEX5</accession>
<sequence length="223" mass="24490">MQQWNPHSQSHFSQLNVKNPSFGTMEEYWSRSSHINSRTHTLEGLTLSSNQAVRSNEPSNDEIEYIGDPQLIAIVGDEDTCVGFLLAGIGQTDESFGPNFIVVGPKMDDFQLELMFLDLLERPDIGLLLITKEAAGKIPHVIGRHTGMNPTIMIIPGHNGPFEFDLPLAVKEIEERRQANGRSRSGSLGSSTSVKTNESINGGCMGKKVSTHSLRSVLSTRSI</sequence>
<reference evidence="6 8" key="1">
    <citation type="journal article" date="2013" name="Genome Biol.">
        <title>Draft genome of the mountain pine beetle, Dendroctonus ponderosae Hopkins, a major forest pest.</title>
        <authorList>
            <person name="Keeling C.I."/>
            <person name="Yuen M.M."/>
            <person name="Liao N.Y."/>
            <person name="Docking T.R."/>
            <person name="Chan S.K."/>
            <person name="Taylor G.A."/>
            <person name="Palmquist D.L."/>
            <person name="Jackman S.D."/>
            <person name="Nguyen A."/>
            <person name="Li M."/>
            <person name="Henderson H."/>
            <person name="Janes J.K."/>
            <person name="Zhao Y."/>
            <person name="Pandoh P."/>
            <person name="Moore R."/>
            <person name="Sperling F.A."/>
            <person name="Huber D.P."/>
            <person name="Birol I."/>
            <person name="Jones S.J."/>
            <person name="Bohlmann J."/>
        </authorList>
    </citation>
    <scope>NUCLEOTIDE SEQUENCE</scope>
</reference>
<keyword evidence="2" id="KW-0813">Transport</keyword>
<evidence type="ECO:0000313" key="6">
    <source>
        <dbReference type="EMBL" id="ENN77207.1"/>
    </source>
</evidence>
<dbReference type="PANTHER" id="PTHR13861:SF2">
    <property type="entry name" value="V-TYPE PROTON ATPASE SUBUNIT F"/>
    <property type="match status" value="1"/>
</dbReference>
<dbReference type="AlphaFoldDB" id="N6UEX5"/>
<dbReference type="InterPro" id="IPR008218">
    <property type="entry name" value="ATPase_V1-cplx_f_g_su"/>
</dbReference>
<evidence type="ECO:0000256" key="1">
    <source>
        <dbReference type="ARBA" id="ARBA00010148"/>
    </source>
</evidence>
<evidence type="ECO:0000256" key="5">
    <source>
        <dbReference type="SAM" id="MobiDB-lite"/>
    </source>
</evidence>
<keyword evidence="4" id="KW-0406">Ion transport</keyword>
<dbReference type="Pfam" id="PF01990">
    <property type="entry name" value="ATP-synt_F"/>
    <property type="match status" value="1"/>
</dbReference>
<dbReference type="OrthoDB" id="10261947at2759"/>
<evidence type="ECO:0000256" key="3">
    <source>
        <dbReference type="ARBA" id="ARBA00022781"/>
    </source>
</evidence>
<comment type="similarity">
    <text evidence="1">Belongs to the V-ATPase F subunit family.</text>
</comment>
<dbReference type="Gene3D" id="3.40.50.10580">
    <property type="entry name" value="ATPase, V1 complex, subunit F"/>
    <property type="match status" value="1"/>
</dbReference>
<dbReference type="SUPFAM" id="SSF159468">
    <property type="entry name" value="AtpF-like"/>
    <property type="match status" value="1"/>
</dbReference>
<organism evidence="6">
    <name type="scientific">Dendroctonus ponderosae</name>
    <name type="common">Mountain pine beetle</name>
    <dbReference type="NCBI Taxonomy" id="77166"/>
    <lineage>
        <taxon>Eukaryota</taxon>
        <taxon>Metazoa</taxon>
        <taxon>Ecdysozoa</taxon>
        <taxon>Arthropoda</taxon>
        <taxon>Hexapoda</taxon>
        <taxon>Insecta</taxon>
        <taxon>Pterygota</taxon>
        <taxon>Neoptera</taxon>
        <taxon>Endopterygota</taxon>
        <taxon>Coleoptera</taxon>
        <taxon>Polyphaga</taxon>
        <taxon>Cucujiformia</taxon>
        <taxon>Curculionidae</taxon>
        <taxon>Scolytinae</taxon>
        <taxon>Dendroctonus</taxon>
    </lineage>
</organism>